<protein>
    <submittedName>
        <fullName evidence="2">Uncharacterized protein</fullName>
    </submittedName>
</protein>
<proteinExistence type="predicted"/>
<evidence type="ECO:0000256" key="1">
    <source>
        <dbReference type="SAM" id="MobiDB-lite"/>
    </source>
</evidence>
<sequence length="38" mass="4162">MTYQKLDIQARSGRLLSDPRNGDPHSNTAGIHRVVGVT</sequence>
<evidence type="ECO:0000313" key="2">
    <source>
        <dbReference type="EMBL" id="VDM88912.1"/>
    </source>
</evidence>
<evidence type="ECO:0000313" key="3">
    <source>
        <dbReference type="Proteomes" id="UP000269998"/>
    </source>
</evidence>
<keyword evidence="3" id="KW-1185">Reference proteome</keyword>
<gene>
    <name evidence="2" type="ORF">MB901379_02479</name>
</gene>
<name>A0A447GEJ9_9MYCO</name>
<accession>A0A447GEJ9</accession>
<feature type="region of interest" description="Disordered" evidence="1">
    <location>
        <begin position="1"/>
        <end position="38"/>
    </location>
</feature>
<dbReference type="KEGG" id="mbai:MB901379_02479"/>
<organism evidence="2 3">
    <name type="scientific">Mycobacterium basiliense</name>
    <dbReference type="NCBI Taxonomy" id="2094119"/>
    <lineage>
        <taxon>Bacteria</taxon>
        <taxon>Bacillati</taxon>
        <taxon>Actinomycetota</taxon>
        <taxon>Actinomycetes</taxon>
        <taxon>Mycobacteriales</taxon>
        <taxon>Mycobacteriaceae</taxon>
        <taxon>Mycobacterium</taxon>
    </lineage>
</organism>
<reference evidence="3" key="1">
    <citation type="submission" date="2018-02" db="EMBL/GenBank/DDBJ databases">
        <authorList>
            <person name="Seth-Smith MB H."/>
            <person name="Seth-Smith H."/>
        </authorList>
    </citation>
    <scope>NUCLEOTIDE SEQUENCE [LARGE SCALE GENOMIC DNA]</scope>
</reference>
<dbReference type="AlphaFoldDB" id="A0A447GEJ9"/>
<dbReference type="EMBL" id="LR130759">
    <property type="protein sequence ID" value="VDM88912.1"/>
    <property type="molecule type" value="Genomic_DNA"/>
</dbReference>
<dbReference type="Proteomes" id="UP000269998">
    <property type="component" value="Chromosome"/>
</dbReference>